<evidence type="ECO:0000313" key="7">
    <source>
        <dbReference type="EMBL" id="RIA56383.1"/>
    </source>
</evidence>
<evidence type="ECO:0000259" key="5">
    <source>
        <dbReference type="Pfam" id="PF00675"/>
    </source>
</evidence>
<name>A0A397Q601_9HYPH</name>
<accession>A0A397Q601</accession>
<reference evidence="7 8" key="1">
    <citation type="submission" date="2018-08" db="EMBL/GenBank/DDBJ databases">
        <title>Genomic Encyclopedia of Archaeal and Bacterial Type Strains, Phase II (KMG-II): from individual species to whole genera.</title>
        <authorList>
            <person name="Goeker M."/>
        </authorList>
    </citation>
    <scope>NUCLEOTIDE SEQUENCE [LARGE SCALE GENOMIC DNA]</scope>
    <source>
        <strain evidence="7 8">DSM 5002</strain>
    </source>
</reference>
<sequence>MSMENRAQVTTLSNGLRVISEEMPHVGTVSLGIWVASGSRAEQPEEHGIAHMLEHMAFKGTETRSARDIAEEIETAGGEINAATGVETTAYFARVLKDEVPRALDVLSDILRNPVYKEEDLGLERTVVLQEIAATRDNPEDVLFDTAQAVAFPEQPLGRPVLGTAQSVRKFRRENLVRFRETNYGAQRMILSAAGAVDHDMLVREAERLLADLPHDRAGAFAPPVYEGGYHAVHMPLEQSHVLIAFESPSSRDPDYYTGQVCAGLLGGGMSSRLFQEAREQRGLCYAIYAFCSGFSDTGLFGIHAAADAADVASLTDVITHELRKLAEDGPRGDEVERAKTNMKAGLLMSLESSATRAEFLARHLYIFGKPPEFEKLIERVESVDAPQVQAFVQRLLNARAPSCVHVGPRAEAPELRAIAEGSLKH</sequence>
<dbReference type="PANTHER" id="PTHR11851">
    <property type="entry name" value="METALLOPROTEASE"/>
    <property type="match status" value="1"/>
</dbReference>
<keyword evidence="3" id="KW-0378">Hydrolase</keyword>
<dbReference type="GO" id="GO:0046872">
    <property type="term" value="F:metal ion binding"/>
    <property type="evidence" value="ECO:0007669"/>
    <property type="project" value="InterPro"/>
</dbReference>
<dbReference type="Gene3D" id="3.30.830.10">
    <property type="entry name" value="Metalloenzyme, LuxS/M16 peptidase-like"/>
    <property type="match status" value="2"/>
</dbReference>
<keyword evidence="8" id="KW-1185">Reference proteome</keyword>
<gene>
    <name evidence="7" type="ORF">BXY53_1489</name>
</gene>
<evidence type="ECO:0000256" key="4">
    <source>
        <dbReference type="RuleBase" id="RU004447"/>
    </source>
</evidence>
<keyword evidence="3" id="KW-0482">Metalloprotease</keyword>
<dbReference type="InterPro" id="IPR050361">
    <property type="entry name" value="MPP/UQCRC_Complex"/>
</dbReference>
<feature type="domain" description="Peptidase M16 N-terminal" evidence="5">
    <location>
        <begin position="17"/>
        <end position="164"/>
    </location>
</feature>
<dbReference type="EMBL" id="QXDF01000001">
    <property type="protein sequence ID" value="RIA56383.1"/>
    <property type="molecule type" value="Genomic_DNA"/>
</dbReference>
<evidence type="ECO:0000256" key="3">
    <source>
        <dbReference type="ARBA" id="ARBA00023049"/>
    </source>
</evidence>
<dbReference type="PANTHER" id="PTHR11851:SF49">
    <property type="entry name" value="MITOCHONDRIAL-PROCESSING PEPTIDASE SUBUNIT ALPHA"/>
    <property type="match status" value="1"/>
</dbReference>
<dbReference type="Proteomes" id="UP000266273">
    <property type="component" value="Unassembled WGS sequence"/>
</dbReference>
<evidence type="ECO:0000259" key="6">
    <source>
        <dbReference type="Pfam" id="PF05193"/>
    </source>
</evidence>
<dbReference type="InterPro" id="IPR011249">
    <property type="entry name" value="Metalloenz_LuxS/M16"/>
</dbReference>
<dbReference type="PROSITE" id="PS00143">
    <property type="entry name" value="INSULINASE"/>
    <property type="match status" value="1"/>
</dbReference>
<feature type="domain" description="Peptidase M16 C-terminal" evidence="6">
    <location>
        <begin position="171"/>
        <end position="342"/>
    </location>
</feature>
<dbReference type="SUPFAM" id="SSF63411">
    <property type="entry name" value="LuxS/MPP-like metallohydrolase"/>
    <property type="match status" value="2"/>
</dbReference>
<dbReference type="AlphaFoldDB" id="A0A397Q601"/>
<proteinExistence type="inferred from homology"/>
<dbReference type="Pfam" id="PF05193">
    <property type="entry name" value="Peptidase_M16_C"/>
    <property type="match status" value="1"/>
</dbReference>
<comment type="cofactor">
    <cofactor evidence="1">
        <name>Zn(2+)</name>
        <dbReference type="ChEBI" id="CHEBI:29105"/>
    </cofactor>
</comment>
<dbReference type="FunFam" id="3.30.830.10:FF:000008">
    <property type="entry name" value="Mitochondrial-processing peptidase subunit beta"/>
    <property type="match status" value="1"/>
</dbReference>
<dbReference type="InterPro" id="IPR011765">
    <property type="entry name" value="Pept_M16_N"/>
</dbReference>
<evidence type="ECO:0000313" key="8">
    <source>
        <dbReference type="Proteomes" id="UP000266273"/>
    </source>
</evidence>
<evidence type="ECO:0000256" key="1">
    <source>
        <dbReference type="ARBA" id="ARBA00001947"/>
    </source>
</evidence>
<dbReference type="RefSeq" id="WP_210209168.1">
    <property type="nucleotide sequence ID" value="NZ_QXDF01000001.1"/>
</dbReference>
<dbReference type="GO" id="GO:0004222">
    <property type="term" value="F:metalloendopeptidase activity"/>
    <property type="evidence" value="ECO:0007669"/>
    <property type="project" value="InterPro"/>
</dbReference>
<dbReference type="InterPro" id="IPR007863">
    <property type="entry name" value="Peptidase_M16_C"/>
</dbReference>
<evidence type="ECO:0000256" key="2">
    <source>
        <dbReference type="ARBA" id="ARBA00007261"/>
    </source>
</evidence>
<keyword evidence="3" id="KW-0645">Protease</keyword>
<protein>
    <submittedName>
        <fullName evidence="7">Putative Zn-dependent peptidase</fullName>
    </submittedName>
</protein>
<comment type="caution">
    <text evidence="7">The sequence shown here is derived from an EMBL/GenBank/DDBJ whole genome shotgun (WGS) entry which is preliminary data.</text>
</comment>
<organism evidence="7 8">
    <name type="scientific">Dichotomicrobium thermohalophilum</name>
    <dbReference type="NCBI Taxonomy" id="933063"/>
    <lineage>
        <taxon>Bacteria</taxon>
        <taxon>Pseudomonadati</taxon>
        <taxon>Pseudomonadota</taxon>
        <taxon>Alphaproteobacteria</taxon>
        <taxon>Hyphomicrobiales</taxon>
        <taxon>Hyphomicrobiaceae</taxon>
        <taxon>Dichotomicrobium</taxon>
    </lineage>
</organism>
<dbReference type="InterPro" id="IPR001431">
    <property type="entry name" value="Pept_M16_Zn_BS"/>
</dbReference>
<dbReference type="Pfam" id="PF00675">
    <property type="entry name" value="Peptidase_M16"/>
    <property type="match status" value="1"/>
</dbReference>
<comment type="similarity">
    <text evidence="2 4">Belongs to the peptidase M16 family.</text>
</comment>
<dbReference type="GO" id="GO:0006508">
    <property type="term" value="P:proteolysis"/>
    <property type="evidence" value="ECO:0007669"/>
    <property type="project" value="InterPro"/>
</dbReference>